<dbReference type="InterPro" id="IPR009436">
    <property type="entry name" value="AGTRAP"/>
</dbReference>
<sequence length="176" mass="19839">MALNMTVVNLKAIVLGHWVLTVWACMGGVIQWLPSSYQWCNFTVLAVGVWAVAQKDSVDAIFMFLAGMTISILLDIIHFGIYYGRSIQNQNAQPSVRDEFRFAVGMAILNLILKPFTCLLLYQMYRERGGEMYMNFDAAQERYGPLDSSTEIPPPPQPVPPPPQQKGPSYMYQDVP</sequence>
<keyword evidence="4 6" id="KW-0472">Membrane</keyword>
<dbReference type="PANTHER" id="PTHR16521">
    <property type="entry name" value="TYPE-1 ANGIOTENSIN II RECEPTOR-ASSOCIATED PROTEIN"/>
    <property type="match status" value="1"/>
</dbReference>
<evidence type="ECO:0000256" key="4">
    <source>
        <dbReference type="ARBA" id="ARBA00023136"/>
    </source>
</evidence>
<evidence type="ECO:0000256" key="2">
    <source>
        <dbReference type="ARBA" id="ARBA00022692"/>
    </source>
</evidence>
<feature type="compositionally biased region" description="Pro residues" evidence="5">
    <location>
        <begin position="152"/>
        <end position="165"/>
    </location>
</feature>
<organism evidence="7 8">
    <name type="scientific">Branchiostoma belcheri</name>
    <name type="common">Amphioxus</name>
    <dbReference type="NCBI Taxonomy" id="7741"/>
    <lineage>
        <taxon>Eukaryota</taxon>
        <taxon>Metazoa</taxon>
        <taxon>Chordata</taxon>
        <taxon>Cephalochordata</taxon>
        <taxon>Leptocardii</taxon>
        <taxon>Amphioxiformes</taxon>
        <taxon>Branchiostomatidae</taxon>
        <taxon>Branchiostoma</taxon>
    </lineage>
</organism>
<dbReference type="SMART" id="SM00805">
    <property type="entry name" value="AGTRAP"/>
    <property type="match status" value="1"/>
</dbReference>
<feature type="transmembrane region" description="Helical" evidence="6">
    <location>
        <begin position="102"/>
        <end position="122"/>
    </location>
</feature>
<evidence type="ECO:0000256" key="1">
    <source>
        <dbReference type="ARBA" id="ARBA00004141"/>
    </source>
</evidence>
<dbReference type="RefSeq" id="XP_019617030.1">
    <property type="nucleotide sequence ID" value="XM_019761471.1"/>
</dbReference>
<feature type="region of interest" description="Disordered" evidence="5">
    <location>
        <begin position="144"/>
        <end position="176"/>
    </location>
</feature>
<evidence type="ECO:0000256" key="3">
    <source>
        <dbReference type="ARBA" id="ARBA00022989"/>
    </source>
</evidence>
<feature type="transmembrane region" description="Helical" evidence="6">
    <location>
        <begin position="12"/>
        <end position="30"/>
    </location>
</feature>
<dbReference type="KEGG" id="bbel:109464476"/>
<feature type="transmembrane region" description="Helical" evidence="6">
    <location>
        <begin position="60"/>
        <end position="82"/>
    </location>
</feature>
<evidence type="ECO:0000313" key="7">
    <source>
        <dbReference type="Proteomes" id="UP000515135"/>
    </source>
</evidence>
<evidence type="ECO:0000313" key="8">
    <source>
        <dbReference type="RefSeq" id="XP_019617030.1"/>
    </source>
</evidence>
<gene>
    <name evidence="8" type="primary">LOC109464476</name>
</gene>
<dbReference type="PANTHER" id="PTHR16521:SF3">
    <property type="entry name" value="TYPE-1 ANGIOTENSIN II RECEPTOR-ASSOCIATED PROTEIN"/>
    <property type="match status" value="1"/>
</dbReference>
<dbReference type="GO" id="GO:0005886">
    <property type="term" value="C:plasma membrane"/>
    <property type="evidence" value="ECO:0007669"/>
    <property type="project" value="TreeGrafter"/>
</dbReference>
<dbReference type="AlphaFoldDB" id="A0A6P4XKE9"/>
<keyword evidence="7" id="KW-1185">Reference proteome</keyword>
<dbReference type="Pfam" id="PF06396">
    <property type="entry name" value="AGTRAP"/>
    <property type="match status" value="1"/>
</dbReference>
<dbReference type="GeneID" id="109464476"/>
<comment type="subcellular location">
    <subcellularLocation>
        <location evidence="1">Membrane</location>
        <topology evidence="1">Multi-pass membrane protein</topology>
    </subcellularLocation>
</comment>
<name>A0A6P4XKE9_BRABE</name>
<dbReference type="GO" id="GO:0038166">
    <property type="term" value="P:angiotensin-activated signaling pathway"/>
    <property type="evidence" value="ECO:0007669"/>
    <property type="project" value="InterPro"/>
</dbReference>
<dbReference type="OrthoDB" id="8191171at2759"/>
<dbReference type="Proteomes" id="UP000515135">
    <property type="component" value="Unplaced"/>
</dbReference>
<protein>
    <submittedName>
        <fullName evidence="8">Type-1 angiotensin II receptor-associated protein-like</fullName>
    </submittedName>
</protein>
<evidence type="ECO:0000256" key="5">
    <source>
        <dbReference type="SAM" id="MobiDB-lite"/>
    </source>
</evidence>
<evidence type="ECO:0000256" key="6">
    <source>
        <dbReference type="SAM" id="Phobius"/>
    </source>
</evidence>
<keyword evidence="3 6" id="KW-1133">Transmembrane helix</keyword>
<proteinExistence type="predicted"/>
<accession>A0A6P4XKE9</accession>
<reference evidence="8" key="1">
    <citation type="submission" date="2025-08" db="UniProtKB">
        <authorList>
            <consortium name="RefSeq"/>
        </authorList>
    </citation>
    <scope>IDENTIFICATION</scope>
    <source>
        <tissue evidence="8">Gonad</tissue>
    </source>
</reference>
<keyword evidence="2 6" id="KW-0812">Transmembrane</keyword>